<gene>
    <name evidence="4" type="ORF">IAA70_04860</name>
</gene>
<feature type="domain" description="Alcohol dehydrogenase iron-type/glycerol dehydrogenase GldA" evidence="2">
    <location>
        <begin position="12"/>
        <end position="179"/>
    </location>
</feature>
<dbReference type="GO" id="GO:0004022">
    <property type="term" value="F:alcohol dehydrogenase (NAD+) activity"/>
    <property type="evidence" value="ECO:0007669"/>
    <property type="project" value="TreeGrafter"/>
</dbReference>
<comment type="caution">
    <text evidence="4">The sequence shown here is derived from an EMBL/GenBank/DDBJ whole genome shotgun (WGS) entry which is preliminary data.</text>
</comment>
<evidence type="ECO:0000259" key="2">
    <source>
        <dbReference type="Pfam" id="PF00465"/>
    </source>
</evidence>
<dbReference type="Pfam" id="PF00465">
    <property type="entry name" value="Fe-ADH"/>
    <property type="match status" value="1"/>
</dbReference>
<proteinExistence type="predicted"/>
<protein>
    <submittedName>
        <fullName evidence="4">Iron-containing alcohol dehydrogenase</fullName>
    </submittedName>
</protein>
<evidence type="ECO:0000313" key="4">
    <source>
        <dbReference type="EMBL" id="HIR09716.1"/>
    </source>
</evidence>
<reference evidence="4" key="2">
    <citation type="journal article" date="2021" name="PeerJ">
        <title>Extensive microbial diversity within the chicken gut microbiome revealed by metagenomics and culture.</title>
        <authorList>
            <person name="Gilroy R."/>
            <person name="Ravi A."/>
            <person name="Getino M."/>
            <person name="Pursley I."/>
            <person name="Horton D.L."/>
            <person name="Alikhan N.F."/>
            <person name="Baker D."/>
            <person name="Gharbi K."/>
            <person name="Hall N."/>
            <person name="Watson M."/>
            <person name="Adriaenssens E.M."/>
            <person name="Foster-Nyarko E."/>
            <person name="Jarju S."/>
            <person name="Secka A."/>
            <person name="Antonio M."/>
            <person name="Oren A."/>
            <person name="Chaudhuri R.R."/>
            <person name="La Ragione R."/>
            <person name="Hildebrand F."/>
            <person name="Pallen M.J."/>
        </authorList>
    </citation>
    <scope>NUCLEOTIDE SEQUENCE</scope>
    <source>
        <strain evidence="4">ChiHjej9B8-7071</strain>
    </source>
</reference>
<reference evidence="4" key="1">
    <citation type="submission" date="2020-10" db="EMBL/GenBank/DDBJ databases">
        <authorList>
            <person name="Gilroy R."/>
        </authorList>
    </citation>
    <scope>NUCLEOTIDE SEQUENCE</scope>
    <source>
        <strain evidence="4">ChiHjej9B8-7071</strain>
    </source>
</reference>
<dbReference type="SUPFAM" id="SSF56796">
    <property type="entry name" value="Dehydroquinate synthase-like"/>
    <property type="match status" value="1"/>
</dbReference>
<dbReference type="FunFam" id="3.40.50.1970:FF:000003">
    <property type="entry name" value="Alcohol dehydrogenase, iron-containing"/>
    <property type="match status" value="1"/>
</dbReference>
<dbReference type="Gene3D" id="3.40.50.1970">
    <property type="match status" value="1"/>
</dbReference>
<dbReference type="InterPro" id="IPR001670">
    <property type="entry name" value="ADH_Fe/GldA"/>
</dbReference>
<sequence>MNYYPYFQLAPVLFGRGVAGQTGEVVKKLGCGNALLVTDPGVAAVGAAETVRAALAAAGVAVTVWDQAQMDCPEQTVRDAAAVARAQKVDCVVGVGGGSVLDTAKAVAAVSVNGDGVLGEMPLYLTGQKQYAVPPLDVIEVPTTSGTGSESTFVAVVTSDALDCKIGLPVHPAYGVVDPLLTRTVPQDITAYTGMDAFSHANEALTEQKASRHSDLLAYEAIRLIRDDLPAAIADGSNMEARENLAFASNIAGISFNESGTHIGHSIAHALGHVYHLPHGVCCANVTPAVIAFTARAYPEKMRKLGELMGAVFSSDAPAEIGRAAAKAVREFAVRVGVPTFRQLGLDEEKVLAVRDAVWNDALAHAYGGSFTPEDVEQMLLDTLG</sequence>
<dbReference type="Gene3D" id="1.20.1090.10">
    <property type="entry name" value="Dehydroquinate synthase-like - alpha domain"/>
    <property type="match status" value="1"/>
</dbReference>
<evidence type="ECO:0000259" key="3">
    <source>
        <dbReference type="Pfam" id="PF25137"/>
    </source>
</evidence>
<accession>A0A9D1D6R3</accession>
<dbReference type="Proteomes" id="UP000824258">
    <property type="component" value="Unassembled WGS sequence"/>
</dbReference>
<dbReference type="CDD" id="cd14863">
    <property type="entry name" value="Fe-ADH-like"/>
    <property type="match status" value="1"/>
</dbReference>
<dbReference type="AlphaFoldDB" id="A0A9D1D6R3"/>
<dbReference type="Pfam" id="PF25137">
    <property type="entry name" value="ADH_Fe_C"/>
    <property type="match status" value="1"/>
</dbReference>
<keyword evidence="1" id="KW-0560">Oxidoreductase</keyword>
<dbReference type="GO" id="GO:0046872">
    <property type="term" value="F:metal ion binding"/>
    <property type="evidence" value="ECO:0007669"/>
    <property type="project" value="InterPro"/>
</dbReference>
<dbReference type="EMBL" id="DVGD01000147">
    <property type="protein sequence ID" value="HIR09716.1"/>
    <property type="molecule type" value="Genomic_DNA"/>
</dbReference>
<dbReference type="InterPro" id="IPR056798">
    <property type="entry name" value="ADH_Fe_C"/>
</dbReference>
<name>A0A9D1D6R3_9FIRM</name>
<evidence type="ECO:0000313" key="5">
    <source>
        <dbReference type="Proteomes" id="UP000824258"/>
    </source>
</evidence>
<dbReference type="InterPro" id="IPR039697">
    <property type="entry name" value="Alcohol_dehydrogenase_Fe"/>
</dbReference>
<organism evidence="4 5">
    <name type="scientific">Candidatus Avoscillospira stercoripullorum</name>
    <dbReference type="NCBI Taxonomy" id="2840709"/>
    <lineage>
        <taxon>Bacteria</taxon>
        <taxon>Bacillati</taxon>
        <taxon>Bacillota</taxon>
        <taxon>Clostridia</taxon>
        <taxon>Eubacteriales</taxon>
        <taxon>Oscillospiraceae</taxon>
        <taxon>Oscillospiraceae incertae sedis</taxon>
        <taxon>Candidatus Avoscillospira</taxon>
    </lineage>
</organism>
<evidence type="ECO:0000256" key="1">
    <source>
        <dbReference type="ARBA" id="ARBA00023002"/>
    </source>
</evidence>
<dbReference type="PANTHER" id="PTHR11496">
    <property type="entry name" value="ALCOHOL DEHYDROGENASE"/>
    <property type="match status" value="1"/>
</dbReference>
<dbReference type="PANTHER" id="PTHR11496:SF83">
    <property type="entry name" value="HYDROXYACID-OXOACID TRANSHYDROGENASE, MITOCHONDRIAL"/>
    <property type="match status" value="1"/>
</dbReference>
<feature type="domain" description="Fe-containing alcohol dehydrogenase-like C-terminal" evidence="3">
    <location>
        <begin position="190"/>
        <end position="381"/>
    </location>
</feature>